<dbReference type="NCBIfam" id="NF033105">
    <property type="entry name" value="bla_subclass_B3"/>
    <property type="match status" value="1"/>
</dbReference>
<dbReference type="SMART" id="SM00849">
    <property type="entry name" value="Lactamase_B"/>
    <property type="match status" value="1"/>
</dbReference>
<feature type="signal peptide" evidence="1">
    <location>
        <begin position="1"/>
        <end position="22"/>
    </location>
</feature>
<dbReference type="Gene3D" id="3.60.15.10">
    <property type="entry name" value="Ribonuclease Z/Hydroxyacylglutathione hydrolase-like"/>
    <property type="match status" value="1"/>
</dbReference>
<name>A0A0R0CXV2_9GAMM</name>
<evidence type="ECO:0000313" key="3">
    <source>
        <dbReference type="EMBL" id="KRG70657.1"/>
    </source>
</evidence>
<feature type="chain" id="PRO_5006394771" description="Metallo-beta-lactamase domain-containing protein" evidence="1">
    <location>
        <begin position="23"/>
        <end position="308"/>
    </location>
</feature>
<dbReference type="InterPro" id="IPR050855">
    <property type="entry name" value="NDM-1-like"/>
</dbReference>
<dbReference type="SUPFAM" id="SSF56281">
    <property type="entry name" value="Metallo-hydrolase/oxidoreductase"/>
    <property type="match status" value="1"/>
</dbReference>
<dbReference type="InterPro" id="IPR001279">
    <property type="entry name" value="Metallo-B-lactamas"/>
</dbReference>
<organism evidence="3 4">
    <name type="scientific">Pseudoxanthomonas dokdonensis</name>
    <dbReference type="NCBI Taxonomy" id="344882"/>
    <lineage>
        <taxon>Bacteria</taxon>
        <taxon>Pseudomonadati</taxon>
        <taxon>Pseudomonadota</taxon>
        <taxon>Gammaproteobacteria</taxon>
        <taxon>Lysobacterales</taxon>
        <taxon>Lysobacteraceae</taxon>
        <taxon>Pseudoxanthomonas</taxon>
    </lineage>
</organism>
<proteinExistence type="predicted"/>
<dbReference type="OrthoDB" id="9773738at2"/>
<gene>
    <name evidence="3" type="ORF">ABB29_06260</name>
</gene>
<dbReference type="InterPro" id="IPR036866">
    <property type="entry name" value="RibonucZ/Hydroxyglut_hydro"/>
</dbReference>
<dbReference type="NCBIfam" id="NF012229">
    <property type="entry name" value="bla_class_B_core"/>
    <property type="match status" value="1"/>
</dbReference>
<keyword evidence="1" id="KW-0732">Signal</keyword>
<evidence type="ECO:0000259" key="2">
    <source>
        <dbReference type="SMART" id="SM00849"/>
    </source>
</evidence>
<dbReference type="STRING" id="344882.ABB29_06260"/>
<accession>A0A0R0CXV2</accession>
<evidence type="ECO:0000313" key="4">
    <source>
        <dbReference type="Proteomes" id="UP000052052"/>
    </source>
</evidence>
<dbReference type="PANTHER" id="PTHR42951">
    <property type="entry name" value="METALLO-BETA-LACTAMASE DOMAIN-CONTAINING"/>
    <property type="match status" value="1"/>
</dbReference>
<dbReference type="PATRIC" id="fig|344882.3.peg.2588"/>
<protein>
    <recommendedName>
        <fullName evidence="2">Metallo-beta-lactamase domain-containing protein</fullName>
    </recommendedName>
</protein>
<dbReference type="Pfam" id="PF00753">
    <property type="entry name" value="Lactamase_B"/>
    <property type="match status" value="1"/>
</dbReference>
<dbReference type="PANTHER" id="PTHR42951:SF17">
    <property type="entry name" value="METALLO-BETA-LACTAMASE DOMAIN-CONTAINING PROTEIN"/>
    <property type="match status" value="1"/>
</dbReference>
<dbReference type="AlphaFoldDB" id="A0A0R0CXV2"/>
<dbReference type="EMBL" id="LDJL01000005">
    <property type="protein sequence ID" value="KRG70657.1"/>
    <property type="molecule type" value="Genomic_DNA"/>
</dbReference>
<keyword evidence="4" id="KW-1185">Reference proteome</keyword>
<sequence>MRCLLALTAAFALSACTTPAPAPTQATAATAADIAECPADASGMDGWDTAAPPRRVYGNTWYVGTCGISALLVTSDQGHVLVDAGTAKAAPLVEASIRALGFRLEDIKYILNSHDHHDHAGGLAQLQADSGAIVLAGADSVATLLRGASDASDPQYHTTASFPPVARVQAVADGQTISVGPLRITAHATPGHTAGGTSWSWSSCQDGQCRHIVYADSVSAISDDHYRYSDESAHPGTVAAFRRSLDTLDGLDCDILISTHPVASQLWARLGNPPSAALIQPDACHVYAANGRKGLQARLQQEQNEAQP</sequence>
<dbReference type="PROSITE" id="PS51257">
    <property type="entry name" value="PROKAR_LIPOPROTEIN"/>
    <property type="match status" value="1"/>
</dbReference>
<comment type="caution">
    <text evidence="3">The sequence shown here is derived from an EMBL/GenBank/DDBJ whole genome shotgun (WGS) entry which is preliminary data.</text>
</comment>
<reference evidence="3 4" key="1">
    <citation type="submission" date="2015-05" db="EMBL/GenBank/DDBJ databases">
        <title>Genome sequencing and analysis of members of genus Stenotrophomonas.</title>
        <authorList>
            <person name="Patil P.P."/>
            <person name="Midha S."/>
            <person name="Patil P.B."/>
        </authorList>
    </citation>
    <scope>NUCLEOTIDE SEQUENCE [LARGE SCALE GENOMIC DNA]</scope>
    <source>
        <strain evidence="3 4">DSM 21858</strain>
    </source>
</reference>
<evidence type="ECO:0000256" key="1">
    <source>
        <dbReference type="SAM" id="SignalP"/>
    </source>
</evidence>
<feature type="domain" description="Metallo-beta-lactamase" evidence="2">
    <location>
        <begin position="67"/>
        <end position="260"/>
    </location>
</feature>
<dbReference type="Proteomes" id="UP000052052">
    <property type="component" value="Unassembled WGS sequence"/>
</dbReference>
<dbReference type="RefSeq" id="WP_057657752.1">
    <property type="nucleotide sequence ID" value="NZ_LDJL01000005.1"/>
</dbReference>